<evidence type="ECO:0000256" key="2">
    <source>
        <dbReference type="SAM" id="Phobius"/>
    </source>
</evidence>
<dbReference type="EMBL" id="RZNY01000019">
    <property type="protein sequence ID" value="RUT43386.1"/>
    <property type="molecule type" value="Genomic_DNA"/>
</dbReference>
<evidence type="ECO:0000313" key="4">
    <source>
        <dbReference type="Proteomes" id="UP000279446"/>
    </source>
</evidence>
<evidence type="ECO:0000256" key="1">
    <source>
        <dbReference type="SAM" id="MobiDB-lite"/>
    </source>
</evidence>
<keyword evidence="2" id="KW-0812">Transmembrane</keyword>
<dbReference type="RefSeq" id="WP_127193813.1">
    <property type="nucleotide sequence ID" value="NZ_RZNY01000019.1"/>
</dbReference>
<feature type="transmembrane region" description="Helical" evidence="2">
    <location>
        <begin position="25"/>
        <end position="43"/>
    </location>
</feature>
<proteinExistence type="predicted"/>
<dbReference type="Pfam" id="PF04854">
    <property type="entry name" value="DUF624"/>
    <property type="match status" value="1"/>
</dbReference>
<feature type="transmembrane region" description="Helical" evidence="2">
    <location>
        <begin position="171"/>
        <end position="194"/>
    </location>
</feature>
<dbReference type="Proteomes" id="UP000279446">
    <property type="component" value="Unassembled WGS sequence"/>
</dbReference>
<keyword evidence="2" id="KW-1133">Transmembrane helix</keyword>
<feature type="region of interest" description="Disordered" evidence="1">
    <location>
        <begin position="233"/>
        <end position="263"/>
    </location>
</feature>
<accession>A0A3S1EDM4</accession>
<reference evidence="3 4" key="1">
    <citation type="submission" date="2018-12" db="EMBL/GenBank/DDBJ databases">
        <authorList>
            <person name="Sun L."/>
            <person name="Chen Z."/>
        </authorList>
    </citation>
    <scope>NUCLEOTIDE SEQUENCE [LARGE SCALE GENOMIC DNA]</scope>
    <source>
        <strain evidence="3 4">DSM 15890</strain>
    </source>
</reference>
<protein>
    <submittedName>
        <fullName evidence="3">DUF624 domain-containing protein</fullName>
    </submittedName>
</protein>
<feature type="transmembrane region" description="Helical" evidence="2">
    <location>
        <begin position="200"/>
        <end position="219"/>
    </location>
</feature>
<name>A0A3S1EDM4_9BACL</name>
<gene>
    <name evidence="3" type="ORF">EJP82_19875</name>
</gene>
<comment type="caution">
    <text evidence="3">The sequence shown here is derived from an EMBL/GenBank/DDBJ whole genome shotgun (WGS) entry which is preliminary data.</text>
</comment>
<feature type="transmembrane region" description="Helical" evidence="2">
    <location>
        <begin position="104"/>
        <end position="124"/>
    </location>
</feature>
<keyword evidence="4" id="KW-1185">Reference proteome</keyword>
<feature type="transmembrane region" description="Helical" evidence="2">
    <location>
        <begin position="136"/>
        <end position="159"/>
    </location>
</feature>
<feature type="transmembrane region" description="Helical" evidence="2">
    <location>
        <begin position="55"/>
        <end position="76"/>
    </location>
</feature>
<dbReference type="OrthoDB" id="2182676at2"/>
<keyword evidence="2" id="KW-0472">Membrane</keyword>
<dbReference type="AlphaFoldDB" id="A0A3S1EDM4"/>
<evidence type="ECO:0000313" key="3">
    <source>
        <dbReference type="EMBL" id="RUT43386.1"/>
    </source>
</evidence>
<sequence>MEYKGLMGGFYKITEWIMRISGSNLLWMICSLPFMFFLMTWLLSPDAIVRDQTLLFMAVLAPFTLFPATAALFSVARKWVMGESDLSVFKVYFKGYKENYKQSMFGGIFYTLLIVIMVVDYNVYMKQFENLQIIGMIMLVFLLILSVSLFNFFSLVSHYHLKVILLIKNSILLTIISPLRVIYTVITTIALALITVKFPWLIMFGFGSLTAYIAFYNFYRAYTKLQAKAEKMQENDGGIDNPEQVEDGNTALQLPGENDSKKL</sequence>
<organism evidence="3 4">
    <name type="scientific">Paenibacillus anaericanus</name>
    <dbReference type="NCBI Taxonomy" id="170367"/>
    <lineage>
        <taxon>Bacteria</taxon>
        <taxon>Bacillati</taxon>
        <taxon>Bacillota</taxon>
        <taxon>Bacilli</taxon>
        <taxon>Bacillales</taxon>
        <taxon>Paenibacillaceae</taxon>
        <taxon>Paenibacillus</taxon>
    </lineage>
</organism>
<dbReference type="InterPro" id="IPR006938">
    <property type="entry name" value="DUF624"/>
</dbReference>